<sequence>MALVEVKPELIRAVMENRVSQTAIHNEELAVDDNDAKEKHRLDTLHDEKLLRVRKPQEQEREHIAQLQAQERTHRELMLGYEHQLAHDTASNCQKALHEQNYEERKRILALERQCALPEGYRHDLHMNLNPEPCMFIL</sequence>
<protein>
    <submittedName>
        <fullName evidence="1">Uncharacterized protein</fullName>
    </submittedName>
</protein>
<proteinExistence type="predicted"/>
<reference evidence="1" key="1">
    <citation type="submission" date="2021-03" db="EMBL/GenBank/DDBJ databases">
        <authorList>
            <person name="Tagirdzhanova G."/>
        </authorList>
    </citation>
    <scope>NUCLEOTIDE SEQUENCE</scope>
</reference>
<dbReference type="Proteomes" id="UP000664534">
    <property type="component" value="Unassembled WGS sequence"/>
</dbReference>
<accession>A0A8H3F532</accession>
<evidence type="ECO:0000313" key="2">
    <source>
        <dbReference type="Proteomes" id="UP000664534"/>
    </source>
</evidence>
<comment type="caution">
    <text evidence="1">The sequence shown here is derived from an EMBL/GenBank/DDBJ whole genome shotgun (WGS) entry which is preliminary data.</text>
</comment>
<name>A0A8H3F532_9LECA</name>
<organism evidence="1 2">
    <name type="scientific">Imshaugia aleurites</name>
    <dbReference type="NCBI Taxonomy" id="172621"/>
    <lineage>
        <taxon>Eukaryota</taxon>
        <taxon>Fungi</taxon>
        <taxon>Dikarya</taxon>
        <taxon>Ascomycota</taxon>
        <taxon>Pezizomycotina</taxon>
        <taxon>Lecanoromycetes</taxon>
        <taxon>OSLEUM clade</taxon>
        <taxon>Lecanoromycetidae</taxon>
        <taxon>Lecanorales</taxon>
        <taxon>Lecanorineae</taxon>
        <taxon>Parmeliaceae</taxon>
        <taxon>Imshaugia</taxon>
    </lineage>
</organism>
<keyword evidence="2" id="KW-1185">Reference proteome</keyword>
<gene>
    <name evidence="1" type="ORF">IMSHALPRED_003535</name>
</gene>
<dbReference type="EMBL" id="CAJPDT010000018">
    <property type="protein sequence ID" value="CAF9917325.1"/>
    <property type="molecule type" value="Genomic_DNA"/>
</dbReference>
<evidence type="ECO:0000313" key="1">
    <source>
        <dbReference type="EMBL" id="CAF9917325.1"/>
    </source>
</evidence>
<dbReference type="AlphaFoldDB" id="A0A8H3F532"/>